<dbReference type="Proteomes" id="UP000188605">
    <property type="component" value="Unassembled WGS sequence"/>
</dbReference>
<proteinExistence type="predicted"/>
<sequence length="329" mass="35567">MSLMSVAMAGCSSSETEEASAPAKTEVKGESQTSIEEATPSTVIVQGKNSTGEYVDIEVPYDPQKIVCVDYVAVDMIDSWGLGDRIVGMSKDSAPSLLSEYVENTEIINLGGLKEVDMEAIMELEPDLIFTSGRMGSKYDDFSMIAPTLMTNTDYDMEYMESFEFHAKRNAQPFGVEDKVAEQLSGYHDRIAKIQEAAEGKTVVMGLTLGGNLTTLGDGSKGSIVGRVLGFDNIADGIDSNHGNASSYELILDLNPDYMFVIDKDIATNVGGAVAAPQLLDNEIMHQTKAWQNGNIGFLAPSEWYVGEGGIQAMDVMLSDIEKVLFKAE</sequence>
<protein>
    <submittedName>
        <fullName evidence="1">Uncharacterized protein</fullName>
    </submittedName>
</protein>
<keyword evidence="2" id="KW-1185">Reference proteome</keyword>
<name>A0ACC8XG18_9FIRM</name>
<comment type="caution">
    <text evidence="1">The sequence shown here is derived from an EMBL/GenBank/DDBJ whole genome shotgun (WGS) entry which is preliminary data.</text>
</comment>
<evidence type="ECO:0000313" key="1">
    <source>
        <dbReference type="EMBL" id="ONI42499.1"/>
    </source>
</evidence>
<gene>
    <name evidence="1" type="ORF">AN396_14180</name>
</gene>
<reference evidence="1" key="1">
    <citation type="submission" date="2016-08" db="EMBL/GenBank/DDBJ databases">
        <authorList>
            <person name="Ngugi D.K."/>
            <person name="Miyake S."/>
            <person name="Stingl U."/>
        </authorList>
    </citation>
    <scope>NUCLEOTIDE SEQUENCE</scope>
    <source>
        <strain evidence="1">SCG-B11WGA-EpuloA1</strain>
    </source>
</reference>
<accession>A0ACC8XG18</accession>
<dbReference type="EMBL" id="LJDB01000012">
    <property type="protein sequence ID" value="ONI42499.1"/>
    <property type="molecule type" value="Genomic_DNA"/>
</dbReference>
<organism evidence="1 2">
    <name type="scientific">Candidatus Epulonipiscium fishelsonii</name>
    <dbReference type="NCBI Taxonomy" id="77094"/>
    <lineage>
        <taxon>Bacteria</taxon>
        <taxon>Bacillati</taxon>
        <taxon>Bacillota</taxon>
        <taxon>Clostridia</taxon>
        <taxon>Lachnospirales</taxon>
        <taxon>Lachnospiraceae</taxon>
        <taxon>Candidatus Epulonipiscium</taxon>
    </lineage>
</organism>
<evidence type="ECO:0000313" key="2">
    <source>
        <dbReference type="Proteomes" id="UP000188605"/>
    </source>
</evidence>